<organism evidence="3 4">
    <name type="scientific">Lutispora saccharofermentans</name>
    <dbReference type="NCBI Taxonomy" id="3024236"/>
    <lineage>
        <taxon>Bacteria</taxon>
        <taxon>Bacillati</taxon>
        <taxon>Bacillota</taxon>
        <taxon>Clostridia</taxon>
        <taxon>Lutisporales</taxon>
        <taxon>Lutisporaceae</taxon>
        <taxon>Lutispora</taxon>
    </lineage>
</organism>
<gene>
    <name evidence="3" type="ORF">LJD61_16700</name>
</gene>
<comment type="caution">
    <text evidence="3">The sequence shown here is derived from an EMBL/GenBank/DDBJ whole genome shotgun (WGS) entry which is preliminary data.</text>
</comment>
<dbReference type="InterPro" id="IPR029061">
    <property type="entry name" value="THDP-binding"/>
</dbReference>
<keyword evidence="4" id="KW-1185">Reference proteome</keyword>
<evidence type="ECO:0000256" key="1">
    <source>
        <dbReference type="ARBA" id="ARBA00023002"/>
    </source>
</evidence>
<protein>
    <submittedName>
        <fullName evidence="3">Thiamine pyrophosphate-dependent enzyme</fullName>
    </submittedName>
</protein>
<sequence length="248" mass="27083">MEAIYKRPETLIKRPTGYCPGCLHGVATKLIAETIEELGLREKAVAVLAIGCGTMGMFHFNMDVVVAAHGRPPAVATGVKRSAPDRFVFTYQGDGDLAAIGMSEIMHAANRGENICTVFVSNSTYGMTGGQLAPTTLVGQKASTAINGRDPADVGYPMHMCEILNQLKAPKYIARFALDSVANITKAKKGLKKAFQLQLDNKGFSFIELLSNCPTNWGMTPEKSLEWMRNNTMKEFPLGEFRVCEEEK</sequence>
<reference evidence="3 4" key="1">
    <citation type="submission" date="2021-10" db="EMBL/GenBank/DDBJ databases">
        <title>Lutispora strain m25 sp. nov., a thermophilic, non-spore-forming bacterium isolated from a lab-scale methanogenic bioreactor digesting anaerobic sludge.</title>
        <authorList>
            <person name="El Houari A."/>
            <person name="Mcdonald J."/>
        </authorList>
    </citation>
    <scope>NUCLEOTIDE SEQUENCE [LARGE SCALE GENOMIC DNA]</scope>
    <source>
        <strain evidence="4">m25</strain>
    </source>
</reference>
<feature type="domain" description="Thiamine pyrophosphate enzyme TPP-binding" evidence="2">
    <location>
        <begin position="57"/>
        <end position="208"/>
    </location>
</feature>
<dbReference type="EMBL" id="JAJEKE010000018">
    <property type="protein sequence ID" value="MCQ1531168.1"/>
    <property type="molecule type" value="Genomic_DNA"/>
</dbReference>
<keyword evidence="1" id="KW-0560">Oxidoreductase</keyword>
<proteinExistence type="predicted"/>
<dbReference type="InterPro" id="IPR011766">
    <property type="entry name" value="TPP_enzyme_TPP-bd"/>
</dbReference>
<dbReference type="Gene3D" id="3.40.50.970">
    <property type="match status" value="1"/>
</dbReference>
<dbReference type="SUPFAM" id="SSF52518">
    <property type="entry name" value="Thiamin diphosphate-binding fold (THDP-binding)"/>
    <property type="match status" value="1"/>
</dbReference>
<dbReference type="PANTHER" id="PTHR48084">
    <property type="entry name" value="2-OXOGLUTARATE OXIDOREDUCTASE SUBUNIT KORB-RELATED"/>
    <property type="match status" value="1"/>
</dbReference>
<accession>A0ABT1NM08</accession>
<dbReference type="PANTHER" id="PTHR48084:SF3">
    <property type="entry name" value="SUBUNIT OF PYRUVATE:FLAVODOXIN OXIDOREDUCTASE"/>
    <property type="match status" value="1"/>
</dbReference>
<dbReference type="InterPro" id="IPR051457">
    <property type="entry name" value="2-oxoacid:Fd_oxidoreductase"/>
</dbReference>
<dbReference type="Proteomes" id="UP001651880">
    <property type="component" value="Unassembled WGS sequence"/>
</dbReference>
<dbReference type="Pfam" id="PF02775">
    <property type="entry name" value="TPP_enzyme_C"/>
    <property type="match status" value="1"/>
</dbReference>
<evidence type="ECO:0000259" key="2">
    <source>
        <dbReference type="Pfam" id="PF02775"/>
    </source>
</evidence>
<evidence type="ECO:0000313" key="4">
    <source>
        <dbReference type="Proteomes" id="UP001651880"/>
    </source>
</evidence>
<evidence type="ECO:0000313" key="3">
    <source>
        <dbReference type="EMBL" id="MCQ1531168.1"/>
    </source>
</evidence>
<name>A0ABT1NM08_9FIRM</name>
<dbReference type="RefSeq" id="WP_255228688.1">
    <property type="nucleotide sequence ID" value="NZ_JAJEKE010000018.1"/>
</dbReference>